<proteinExistence type="predicted"/>
<dbReference type="Proteomes" id="UP001595898">
    <property type="component" value="Unassembled WGS sequence"/>
</dbReference>
<keyword evidence="1" id="KW-1133">Transmembrane helix</keyword>
<gene>
    <name evidence="2" type="ORF">ACFO5R_17425</name>
</gene>
<keyword evidence="3" id="KW-1185">Reference proteome</keyword>
<keyword evidence="1" id="KW-0812">Transmembrane</keyword>
<evidence type="ECO:0000256" key="1">
    <source>
        <dbReference type="SAM" id="Phobius"/>
    </source>
</evidence>
<evidence type="ECO:0000313" key="2">
    <source>
        <dbReference type="EMBL" id="MFC4543710.1"/>
    </source>
</evidence>
<dbReference type="Pfam" id="PF23922">
    <property type="entry name" value="DUF7261"/>
    <property type="match status" value="1"/>
</dbReference>
<keyword evidence="1" id="KW-0472">Membrane</keyword>
<name>A0ABD5PTV2_9EURY</name>
<dbReference type="InterPro" id="IPR055685">
    <property type="entry name" value="DUF7261"/>
</dbReference>
<accession>A0ABD5PTV2</accession>
<organism evidence="2 3">
    <name type="scientific">Halosolutus amylolyticus</name>
    <dbReference type="NCBI Taxonomy" id="2932267"/>
    <lineage>
        <taxon>Archaea</taxon>
        <taxon>Methanobacteriati</taxon>
        <taxon>Methanobacteriota</taxon>
        <taxon>Stenosarchaea group</taxon>
        <taxon>Halobacteria</taxon>
        <taxon>Halobacteriales</taxon>
        <taxon>Natrialbaceae</taxon>
        <taxon>Halosolutus</taxon>
    </lineage>
</organism>
<feature type="transmembrane region" description="Helical" evidence="1">
    <location>
        <begin position="17"/>
        <end position="41"/>
    </location>
</feature>
<sequence>MVTNSRDSDTVQDRGQLILIGAITLAFIVLGVVVVFNGVLFTETLSSSATSQTASDAATTDAEVQQGLGCLIEDANSNHNDTSNLGTAVNDSVEDFADLYRDSTANSKPAVTVVDPDSVSIEYDAASENVTAVNATITHTSNDVSYSKTLTIEPDDCPESD</sequence>
<evidence type="ECO:0000313" key="3">
    <source>
        <dbReference type="Proteomes" id="UP001595898"/>
    </source>
</evidence>
<dbReference type="EMBL" id="JBHSFA010000009">
    <property type="protein sequence ID" value="MFC4543710.1"/>
    <property type="molecule type" value="Genomic_DNA"/>
</dbReference>
<dbReference type="AlphaFoldDB" id="A0ABD5PTV2"/>
<dbReference type="RefSeq" id="WP_250138519.1">
    <property type="nucleotide sequence ID" value="NZ_JALIQP010000001.1"/>
</dbReference>
<reference evidence="2 3" key="1">
    <citation type="journal article" date="2019" name="Int. J. Syst. Evol. Microbiol.">
        <title>The Global Catalogue of Microorganisms (GCM) 10K type strain sequencing project: providing services to taxonomists for standard genome sequencing and annotation.</title>
        <authorList>
            <consortium name="The Broad Institute Genomics Platform"/>
            <consortium name="The Broad Institute Genome Sequencing Center for Infectious Disease"/>
            <person name="Wu L."/>
            <person name="Ma J."/>
        </authorList>
    </citation>
    <scope>NUCLEOTIDE SEQUENCE [LARGE SCALE GENOMIC DNA]</scope>
    <source>
        <strain evidence="2 3">WLHS5</strain>
    </source>
</reference>
<protein>
    <recommendedName>
        <fullName evidence="4">Flagellin</fullName>
    </recommendedName>
</protein>
<evidence type="ECO:0008006" key="4">
    <source>
        <dbReference type="Google" id="ProtNLM"/>
    </source>
</evidence>
<comment type="caution">
    <text evidence="2">The sequence shown here is derived from an EMBL/GenBank/DDBJ whole genome shotgun (WGS) entry which is preliminary data.</text>
</comment>